<dbReference type="SUPFAM" id="SSF51726">
    <property type="entry name" value="UROD/MetE-like"/>
    <property type="match status" value="1"/>
</dbReference>
<keyword evidence="8" id="KW-0963">Cytoplasm</keyword>
<comment type="similarity">
    <text evidence="4 14">Belongs to the uroporphyrinogen decarboxylase family.</text>
</comment>
<dbReference type="Pfam" id="PF01208">
    <property type="entry name" value="URO-D"/>
    <property type="match status" value="1"/>
</dbReference>
<evidence type="ECO:0000256" key="12">
    <source>
        <dbReference type="ARBA" id="ARBA00048411"/>
    </source>
</evidence>
<comment type="pathway">
    <text evidence="3 13">Porphyrin-containing compound metabolism; protoporphyrin-IX biosynthesis; coproporphyrinogen-III from 5-aminolevulinate: step 4/4.</text>
</comment>
<dbReference type="HAMAP" id="MF_00218">
    <property type="entry name" value="URO_D"/>
    <property type="match status" value="1"/>
</dbReference>
<accession>A0A564YCL7</accession>
<evidence type="ECO:0000256" key="6">
    <source>
        <dbReference type="ARBA" id="ARBA00012288"/>
    </source>
</evidence>
<evidence type="ECO:0000313" key="18">
    <source>
        <dbReference type="Proteomes" id="UP000321570"/>
    </source>
</evidence>
<dbReference type="FunFam" id="3.20.20.210:FF:000001">
    <property type="entry name" value="Uroporphyrinogen decarboxylase"/>
    <property type="match status" value="1"/>
</dbReference>
<protein>
    <recommendedName>
        <fullName evidence="7 13">Uroporphyrinogen decarboxylase</fullName>
        <ecNumber evidence="6 13">4.1.1.37</ecNumber>
    </recommendedName>
</protein>
<evidence type="ECO:0000256" key="13">
    <source>
        <dbReference type="RuleBase" id="RU000554"/>
    </source>
</evidence>
<dbReference type="PROSITE" id="PS00906">
    <property type="entry name" value="UROD_1"/>
    <property type="match status" value="1"/>
</dbReference>
<dbReference type="GO" id="GO:0006782">
    <property type="term" value="P:protoporphyrinogen IX biosynthetic process"/>
    <property type="evidence" value="ECO:0007669"/>
    <property type="project" value="UniProtKB-UniPathway"/>
</dbReference>
<evidence type="ECO:0000256" key="8">
    <source>
        <dbReference type="ARBA" id="ARBA00022490"/>
    </source>
</evidence>
<evidence type="ECO:0000313" key="17">
    <source>
        <dbReference type="EMBL" id="VUZ44719.1"/>
    </source>
</evidence>
<keyword evidence="9 13" id="KW-0210">Decarboxylase</keyword>
<evidence type="ECO:0000259" key="15">
    <source>
        <dbReference type="PROSITE" id="PS00906"/>
    </source>
</evidence>
<name>A0A564YCL7_HYMDI</name>
<feature type="domain" description="Uroporphyrinogen decarboxylase (URO-D)" evidence="16">
    <location>
        <begin position="156"/>
        <end position="172"/>
    </location>
</feature>
<evidence type="ECO:0000256" key="2">
    <source>
        <dbReference type="ARBA" id="ARBA00004496"/>
    </source>
</evidence>
<dbReference type="Proteomes" id="UP000321570">
    <property type="component" value="Unassembled WGS sequence"/>
</dbReference>
<comment type="catalytic activity">
    <reaction evidence="12">
        <text>uroporphyrinogen III + 4 H(+) = coproporphyrinogen III + 4 CO2</text>
        <dbReference type="Rhea" id="RHEA:19865"/>
        <dbReference type="ChEBI" id="CHEBI:15378"/>
        <dbReference type="ChEBI" id="CHEBI:16526"/>
        <dbReference type="ChEBI" id="CHEBI:57308"/>
        <dbReference type="ChEBI" id="CHEBI:57309"/>
        <dbReference type="EC" id="4.1.1.37"/>
    </reaction>
    <physiologicalReaction direction="left-to-right" evidence="12">
        <dbReference type="Rhea" id="RHEA:19866"/>
    </physiologicalReaction>
</comment>
<evidence type="ECO:0000256" key="4">
    <source>
        <dbReference type="ARBA" id="ARBA00009935"/>
    </source>
</evidence>
<reference evidence="17 18" key="1">
    <citation type="submission" date="2019-07" db="EMBL/GenBank/DDBJ databases">
        <authorList>
            <person name="Jastrzebski P J."/>
            <person name="Paukszto L."/>
            <person name="Jastrzebski P J."/>
        </authorList>
    </citation>
    <scope>NUCLEOTIDE SEQUENCE [LARGE SCALE GENOMIC DNA]</scope>
    <source>
        <strain evidence="17 18">WMS-il1</strain>
    </source>
</reference>
<keyword evidence="10 13" id="KW-0456">Lyase</keyword>
<dbReference type="AlphaFoldDB" id="A0A564YCL7"/>
<gene>
    <name evidence="17" type="ORF">WMSIL1_LOCUS4762</name>
</gene>
<dbReference type="NCBIfam" id="TIGR01464">
    <property type="entry name" value="hemE"/>
    <property type="match status" value="1"/>
</dbReference>
<dbReference type="CDD" id="cd00717">
    <property type="entry name" value="URO-D"/>
    <property type="match status" value="1"/>
</dbReference>
<evidence type="ECO:0000256" key="1">
    <source>
        <dbReference type="ARBA" id="ARBA00002448"/>
    </source>
</evidence>
<dbReference type="PANTHER" id="PTHR21091:SF169">
    <property type="entry name" value="UROPORPHYRINOGEN DECARBOXYLASE"/>
    <property type="match status" value="1"/>
</dbReference>
<dbReference type="EC" id="4.1.1.37" evidence="6 13"/>
<dbReference type="PANTHER" id="PTHR21091">
    <property type="entry name" value="METHYLTETRAHYDROFOLATE:HOMOCYSTEINE METHYLTRANSFERASE RELATED"/>
    <property type="match status" value="1"/>
</dbReference>
<dbReference type="EMBL" id="CABIJS010000144">
    <property type="protein sequence ID" value="VUZ44719.1"/>
    <property type="molecule type" value="Genomic_DNA"/>
</dbReference>
<dbReference type="UniPathway" id="UPA00251">
    <property type="reaction ID" value="UER00321"/>
</dbReference>
<comment type="subunit">
    <text evidence="5">Homodimer.</text>
</comment>
<keyword evidence="11 13" id="KW-0627">Porphyrin biosynthesis</keyword>
<dbReference type="Gene3D" id="3.20.20.210">
    <property type="match status" value="1"/>
</dbReference>
<dbReference type="InterPro" id="IPR006361">
    <property type="entry name" value="Uroporphyrinogen_deCO2ase_HemE"/>
</dbReference>
<dbReference type="InterPro" id="IPR038071">
    <property type="entry name" value="UROD/MetE-like_sf"/>
</dbReference>
<evidence type="ECO:0000256" key="3">
    <source>
        <dbReference type="ARBA" id="ARBA00004804"/>
    </source>
</evidence>
<sequence length="378" mass="42390">MYYLALPAMFNGVSFPALKNDIILRACKGLPIPHAPVWIMRQAGRYLPEFQEVRKQNDFFEICRTPELACEVTLQPIKRFNLDAAIIFSDILVVPQVLGMEVTMAPGVGPYFPNPLSTTTDLSRLDQFPDVSASLDYVYKAITLTRHRLEGRVPLIGFAGAPWTLMTYMIEGGGSKTFAKSKKWLYAYPEDSHKLLDLLTRVVIDHLVNQVLAGAQLLQVFESNAGALSPYLFKTFAFPYLQRIYKEVRECLLARHNYTEKDLPPIIMFAKDGHYALVDLAAVGFEVIGLDWTMDPAVVRKLVGVDVTLQGNLDPCALYSSNADLEKRVEEMLKSFGSIGGSHMHIVNLGHGIYPDVDPEKVTTFVETVHRLTANENY</sequence>
<dbReference type="InterPro" id="IPR000257">
    <property type="entry name" value="Uroporphyrinogen_deCOase"/>
</dbReference>
<evidence type="ECO:0000256" key="14">
    <source>
        <dbReference type="RuleBase" id="RU004169"/>
    </source>
</evidence>
<dbReference type="GO" id="GO:0004853">
    <property type="term" value="F:uroporphyrinogen decarboxylase activity"/>
    <property type="evidence" value="ECO:0007669"/>
    <property type="project" value="UniProtKB-EC"/>
</dbReference>
<evidence type="ECO:0000259" key="16">
    <source>
        <dbReference type="PROSITE" id="PS00907"/>
    </source>
</evidence>
<evidence type="ECO:0000256" key="5">
    <source>
        <dbReference type="ARBA" id="ARBA00011738"/>
    </source>
</evidence>
<organism evidence="17 18">
    <name type="scientific">Hymenolepis diminuta</name>
    <name type="common">Rat tapeworm</name>
    <dbReference type="NCBI Taxonomy" id="6216"/>
    <lineage>
        <taxon>Eukaryota</taxon>
        <taxon>Metazoa</taxon>
        <taxon>Spiralia</taxon>
        <taxon>Lophotrochozoa</taxon>
        <taxon>Platyhelminthes</taxon>
        <taxon>Cestoda</taxon>
        <taxon>Eucestoda</taxon>
        <taxon>Cyclophyllidea</taxon>
        <taxon>Hymenolepididae</taxon>
        <taxon>Hymenolepis</taxon>
    </lineage>
</organism>
<evidence type="ECO:0000256" key="7">
    <source>
        <dbReference type="ARBA" id="ARBA00014308"/>
    </source>
</evidence>
<evidence type="ECO:0000256" key="9">
    <source>
        <dbReference type="ARBA" id="ARBA00022793"/>
    </source>
</evidence>
<evidence type="ECO:0000256" key="11">
    <source>
        <dbReference type="ARBA" id="ARBA00023244"/>
    </source>
</evidence>
<evidence type="ECO:0000256" key="10">
    <source>
        <dbReference type="ARBA" id="ARBA00023239"/>
    </source>
</evidence>
<comment type="subcellular location">
    <subcellularLocation>
        <location evidence="2">Cytoplasm</location>
    </subcellularLocation>
</comment>
<dbReference type="PROSITE" id="PS00907">
    <property type="entry name" value="UROD_2"/>
    <property type="match status" value="1"/>
</dbReference>
<dbReference type="GO" id="GO:0005829">
    <property type="term" value="C:cytosol"/>
    <property type="evidence" value="ECO:0007669"/>
    <property type="project" value="TreeGrafter"/>
</dbReference>
<feature type="domain" description="Uroporphyrinogen decarboxylase (URO-D)" evidence="15">
    <location>
        <begin position="36"/>
        <end position="45"/>
    </location>
</feature>
<proteinExistence type="inferred from homology"/>
<keyword evidence="18" id="KW-1185">Reference proteome</keyword>
<comment type="function">
    <text evidence="1">Catalyzes the decarboxylation of four acetate groups of uroporphyrinogen-III to yield coproporphyrinogen-III.</text>
</comment>